<dbReference type="Proteomes" id="UP000076532">
    <property type="component" value="Unassembled WGS sequence"/>
</dbReference>
<accession>A0A166N9D0</accession>
<keyword evidence="1" id="KW-0472">Membrane</keyword>
<evidence type="ECO:0000256" key="1">
    <source>
        <dbReference type="SAM" id="Phobius"/>
    </source>
</evidence>
<reference evidence="2 3" key="1">
    <citation type="journal article" date="2016" name="Mol. Biol. Evol.">
        <title>Comparative Genomics of Early-Diverging Mushroom-Forming Fungi Provides Insights into the Origins of Lignocellulose Decay Capabilities.</title>
        <authorList>
            <person name="Nagy L.G."/>
            <person name="Riley R."/>
            <person name="Tritt A."/>
            <person name="Adam C."/>
            <person name="Daum C."/>
            <person name="Floudas D."/>
            <person name="Sun H."/>
            <person name="Yadav J.S."/>
            <person name="Pangilinan J."/>
            <person name="Larsson K.H."/>
            <person name="Matsuura K."/>
            <person name="Barry K."/>
            <person name="Labutti K."/>
            <person name="Kuo R."/>
            <person name="Ohm R.A."/>
            <person name="Bhattacharya S.S."/>
            <person name="Shirouzu T."/>
            <person name="Yoshinaga Y."/>
            <person name="Martin F.M."/>
            <person name="Grigoriev I.V."/>
            <person name="Hibbett D.S."/>
        </authorList>
    </citation>
    <scope>NUCLEOTIDE SEQUENCE [LARGE SCALE GENOMIC DNA]</scope>
    <source>
        <strain evidence="2 3">CBS 109695</strain>
    </source>
</reference>
<keyword evidence="1" id="KW-0812">Transmembrane</keyword>
<dbReference type="EMBL" id="KV417524">
    <property type="protein sequence ID" value="KZP24782.1"/>
    <property type="molecule type" value="Genomic_DNA"/>
</dbReference>
<proteinExistence type="predicted"/>
<evidence type="ECO:0000313" key="3">
    <source>
        <dbReference type="Proteomes" id="UP000076532"/>
    </source>
</evidence>
<organism evidence="2 3">
    <name type="scientific">Athelia psychrophila</name>
    <dbReference type="NCBI Taxonomy" id="1759441"/>
    <lineage>
        <taxon>Eukaryota</taxon>
        <taxon>Fungi</taxon>
        <taxon>Dikarya</taxon>
        <taxon>Basidiomycota</taxon>
        <taxon>Agaricomycotina</taxon>
        <taxon>Agaricomycetes</taxon>
        <taxon>Agaricomycetidae</taxon>
        <taxon>Atheliales</taxon>
        <taxon>Atheliaceae</taxon>
        <taxon>Athelia</taxon>
    </lineage>
</organism>
<evidence type="ECO:0000313" key="2">
    <source>
        <dbReference type="EMBL" id="KZP24782.1"/>
    </source>
</evidence>
<protein>
    <submittedName>
        <fullName evidence="2">Uncharacterized protein</fullName>
    </submittedName>
</protein>
<gene>
    <name evidence="2" type="ORF">FIBSPDRAFT_856559</name>
</gene>
<feature type="transmembrane region" description="Helical" evidence="1">
    <location>
        <begin position="40"/>
        <end position="59"/>
    </location>
</feature>
<name>A0A166N9D0_9AGAM</name>
<keyword evidence="1" id="KW-1133">Transmembrane helix</keyword>
<keyword evidence="3" id="KW-1185">Reference proteome</keyword>
<sequence>MPLVLGSVPLASPPSTIPPSPPYITMAYFIYLVNEMPDLAFLYLSMFCLVWGTFVRIVILSTRLHLSAHLHSIPGYVHYRVGEQGTLHFGERQAGEGAAMAHNIFLINSVREPHTYNLR</sequence>
<dbReference type="AlphaFoldDB" id="A0A166N9D0"/>